<evidence type="ECO:0000313" key="2">
    <source>
        <dbReference type="EMBL" id="MDI3236210.1"/>
    </source>
</evidence>
<dbReference type="CDD" id="cd02947">
    <property type="entry name" value="TRX_family"/>
    <property type="match status" value="1"/>
</dbReference>
<dbReference type="InterPro" id="IPR036249">
    <property type="entry name" value="Thioredoxin-like_sf"/>
</dbReference>
<proteinExistence type="predicted"/>
<name>A0ABT6R5H8_9BACL</name>
<dbReference type="SUPFAM" id="SSF52833">
    <property type="entry name" value="Thioredoxin-like"/>
    <property type="match status" value="1"/>
</dbReference>
<dbReference type="InterPro" id="IPR013766">
    <property type="entry name" value="Thioredoxin_domain"/>
</dbReference>
<accession>A0ABT6R5H8</accession>
<evidence type="ECO:0000259" key="1">
    <source>
        <dbReference type="Pfam" id="PF00085"/>
    </source>
</evidence>
<feature type="domain" description="Thioredoxin" evidence="1">
    <location>
        <begin position="28"/>
        <end position="88"/>
    </location>
</feature>
<organism evidence="2 3">
    <name type="scientific">Exiguobacterium antarcticum</name>
    <dbReference type="NCBI Taxonomy" id="132920"/>
    <lineage>
        <taxon>Bacteria</taxon>
        <taxon>Bacillati</taxon>
        <taxon>Bacillota</taxon>
        <taxon>Bacilli</taxon>
        <taxon>Bacillales</taxon>
        <taxon>Bacillales Family XII. Incertae Sedis</taxon>
        <taxon>Exiguobacterium</taxon>
    </lineage>
</organism>
<dbReference type="RefSeq" id="WP_014970539.1">
    <property type="nucleotide sequence ID" value="NZ_JANJYY010000040.1"/>
</dbReference>
<keyword evidence="3" id="KW-1185">Reference proteome</keyword>
<dbReference type="EMBL" id="JASBQV010000032">
    <property type="protein sequence ID" value="MDI3236210.1"/>
    <property type="molecule type" value="Genomic_DNA"/>
</dbReference>
<comment type="caution">
    <text evidence="2">The sequence shown here is derived from an EMBL/GenBank/DDBJ whole genome shotgun (WGS) entry which is preliminary data.</text>
</comment>
<protein>
    <submittedName>
        <fullName evidence="2">Thioredoxin family protein</fullName>
    </submittedName>
</protein>
<dbReference type="Pfam" id="PF00085">
    <property type="entry name" value="Thioredoxin"/>
    <property type="match status" value="1"/>
</dbReference>
<sequence length="115" mass="12968">MEIFRELKSIESVRAFYLGQPASFLYISSPDCAVCASLFPQIEPILANHPEFQAGRVDLGDVPQIVGEFSVFTAPTLLLFVNGKEVHREARIVPIEPFKRKMEQIGDFVRTAEQQ</sequence>
<reference evidence="2 3" key="1">
    <citation type="submission" date="2023-04" db="EMBL/GenBank/DDBJ databases">
        <title>Antarctic isolates genomes.</title>
        <authorList>
            <person name="Dimov S.G."/>
        </authorList>
    </citation>
    <scope>NUCLEOTIDE SEQUENCE [LARGE SCALE GENOMIC DNA]</scope>
    <source>
        <strain evidence="2 3">AL19</strain>
    </source>
</reference>
<gene>
    <name evidence="2" type="ORF">QK289_14445</name>
</gene>
<evidence type="ECO:0000313" key="3">
    <source>
        <dbReference type="Proteomes" id="UP001243286"/>
    </source>
</evidence>
<dbReference type="Proteomes" id="UP001243286">
    <property type="component" value="Unassembled WGS sequence"/>
</dbReference>
<dbReference type="Gene3D" id="3.40.30.10">
    <property type="entry name" value="Glutaredoxin"/>
    <property type="match status" value="1"/>
</dbReference>